<feature type="domain" description="DUF4224" evidence="1">
    <location>
        <begin position="10"/>
        <end position="47"/>
    </location>
</feature>
<gene>
    <name evidence="2" type="ORF">FHS03_001919</name>
</gene>
<organism evidence="2 3">
    <name type="scientific">Pseudoduganella violacea</name>
    <dbReference type="NCBI Taxonomy" id="1715466"/>
    <lineage>
        <taxon>Bacteria</taxon>
        <taxon>Pseudomonadati</taxon>
        <taxon>Pseudomonadota</taxon>
        <taxon>Betaproteobacteria</taxon>
        <taxon>Burkholderiales</taxon>
        <taxon>Oxalobacteraceae</taxon>
        <taxon>Telluria group</taxon>
        <taxon>Pseudoduganella</taxon>
    </lineage>
</organism>
<name>A0A7W5B981_9BURK</name>
<keyword evidence="3" id="KW-1185">Reference proteome</keyword>
<dbReference type="Proteomes" id="UP000541535">
    <property type="component" value="Unassembled WGS sequence"/>
</dbReference>
<evidence type="ECO:0000313" key="3">
    <source>
        <dbReference type="Proteomes" id="UP000541535"/>
    </source>
</evidence>
<protein>
    <recommendedName>
        <fullName evidence="1">DUF4224 domain-containing protein</fullName>
    </recommendedName>
</protein>
<accession>A0A7W5B981</accession>
<comment type="caution">
    <text evidence="2">The sequence shown here is derived from an EMBL/GenBank/DDBJ whole genome shotgun (WGS) entry which is preliminary data.</text>
</comment>
<dbReference type="EMBL" id="JACHXD010000004">
    <property type="protein sequence ID" value="MBB3118874.1"/>
    <property type="molecule type" value="Genomic_DNA"/>
</dbReference>
<sequence length="67" mass="7534">MKTELIPEGIYDITHYRRAHEQLRALKELGIPARRRHDNTVCVLRMHTMAPTANLAAPGPTLKSSGK</sequence>
<dbReference type="RefSeq" id="WP_183440748.1">
    <property type="nucleotide sequence ID" value="NZ_JACHXD010000004.1"/>
</dbReference>
<dbReference type="Pfam" id="PF13986">
    <property type="entry name" value="DUF4224"/>
    <property type="match status" value="1"/>
</dbReference>
<proteinExistence type="predicted"/>
<dbReference type="AlphaFoldDB" id="A0A7W5B981"/>
<dbReference type="InterPro" id="IPR025319">
    <property type="entry name" value="DUF4224"/>
</dbReference>
<reference evidence="2 3" key="1">
    <citation type="submission" date="2020-08" db="EMBL/GenBank/DDBJ databases">
        <title>Genomic Encyclopedia of Type Strains, Phase III (KMG-III): the genomes of soil and plant-associated and newly described type strains.</title>
        <authorList>
            <person name="Whitman W."/>
        </authorList>
    </citation>
    <scope>NUCLEOTIDE SEQUENCE [LARGE SCALE GENOMIC DNA]</scope>
    <source>
        <strain evidence="2 3">CECT 8897</strain>
    </source>
</reference>
<evidence type="ECO:0000313" key="2">
    <source>
        <dbReference type="EMBL" id="MBB3118874.1"/>
    </source>
</evidence>
<evidence type="ECO:0000259" key="1">
    <source>
        <dbReference type="Pfam" id="PF13986"/>
    </source>
</evidence>